<protein>
    <submittedName>
        <fullName evidence="2">Uncharacterized protein</fullName>
    </submittedName>
</protein>
<feature type="coiled-coil region" evidence="1">
    <location>
        <begin position="13"/>
        <end position="164"/>
    </location>
</feature>
<evidence type="ECO:0000256" key="1">
    <source>
        <dbReference type="SAM" id="Coils"/>
    </source>
</evidence>
<evidence type="ECO:0000313" key="3">
    <source>
        <dbReference type="Proteomes" id="UP000688137"/>
    </source>
</evidence>
<reference evidence="2" key="1">
    <citation type="submission" date="2021-01" db="EMBL/GenBank/DDBJ databases">
        <authorList>
            <consortium name="Genoscope - CEA"/>
            <person name="William W."/>
        </authorList>
    </citation>
    <scope>NUCLEOTIDE SEQUENCE</scope>
</reference>
<feature type="coiled-coil region" evidence="1">
    <location>
        <begin position="196"/>
        <end position="390"/>
    </location>
</feature>
<dbReference type="OMA" id="HLKHQNE"/>
<comment type="caution">
    <text evidence="2">The sequence shown here is derived from an EMBL/GenBank/DDBJ whole genome shotgun (WGS) entry which is preliminary data.</text>
</comment>
<dbReference type="EMBL" id="CAJJDM010000101">
    <property type="protein sequence ID" value="CAD8095303.1"/>
    <property type="molecule type" value="Genomic_DNA"/>
</dbReference>
<dbReference type="AlphaFoldDB" id="A0A8S1NZN9"/>
<keyword evidence="3" id="KW-1185">Reference proteome</keyword>
<name>A0A8S1NZN9_PARPR</name>
<sequence>MLTDCDFYSKQSITELQAQLAHKKKKIHILKQEKNSMLNRIDELNQKVHDQAEEFKKYRLKFRGLEQQHQHLKHQNENLKKDQSMNNETITLFQKGFKRDEFKKHERTVAQLQNDIIKLSNALEEHKIVRESNCEEITRQLVYIQELENQLNKYKQMTEDDQLKYNNQQLYQTIEDLNYQLQISNNNKDQDYQNQLQEIQQIADIAKLENKELTLKIAQQEKLYQMQISKIIKLCESVYEELSNKINNKTEVKDILQKLIISKKDIDLDLLKIESEINTQTCEELQNKVDNLSNENQNIKQKFQATSTNKEALQMREQDLIHQIEKLQQQVERQKELNQMRQKTMSEQISALQRTNKQLNQDLDKITKEVQDLREDKVILQQTIQRQEKKIQTLSLSKQR</sequence>
<keyword evidence="1" id="KW-0175">Coiled coil</keyword>
<organism evidence="2 3">
    <name type="scientific">Paramecium primaurelia</name>
    <dbReference type="NCBI Taxonomy" id="5886"/>
    <lineage>
        <taxon>Eukaryota</taxon>
        <taxon>Sar</taxon>
        <taxon>Alveolata</taxon>
        <taxon>Ciliophora</taxon>
        <taxon>Intramacronucleata</taxon>
        <taxon>Oligohymenophorea</taxon>
        <taxon>Peniculida</taxon>
        <taxon>Parameciidae</taxon>
        <taxon>Paramecium</taxon>
    </lineage>
</organism>
<proteinExistence type="predicted"/>
<accession>A0A8S1NZN9</accession>
<gene>
    <name evidence="2" type="ORF">PPRIM_AZ9-3.1.T0980105</name>
</gene>
<dbReference type="Proteomes" id="UP000688137">
    <property type="component" value="Unassembled WGS sequence"/>
</dbReference>
<evidence type="ECO:0000313" key="2">
    <source>
        <dbReference type="EMBL" id="CAD8095303.1"/>
    </source>
</evidence>